<dbReference type="Pfam" id="PF06750">
    <property type="entry name" value="A24_N_bact"/>
    <property type="match status" value="1"/>
</dbReference>
<keyword evidence="9" id="KW-0511">Multifunctional enzyme</keyword>
<feature type="transmembrane region" description="Helical" evidence="10">
    <location>
        <begin position="136"/>
        <end position="154"/>
    </location>
</feature>
<evidence type="ECO:0000259" key="11">
    <source>
        <dbReference type="Pfam" id="PF01478"/>
    </source>
</evidence>
<dbReference type="InterPro" id="IPR050882">
    <property type="entry name" value="Prepilin_peptidase/N-MTase"/>
</dbReference>
<evidence type="ECO:0000313" key="13">
    <source>
        <dbReference type="EMBL" id="SMF19411.1"/>
    </source>
</evidence>
<dbReference type="EC" id="2.1.1.-" evidence="9"/>
<feature type="transmembrane region" description="Helical" evidence="10">
    <location>
        <begin position="111"/>
        <end position="129"/>
    </location>
</feature>
<comment type="catalytic activity">
    <reaction evidence="9">
        <text>Typically cleaves a -Gly-|-Phe- bond to release an N-terminal, basic peptide of 5-8 residues from type IV prepilin, and then N-methylates the new N-terminal amino group, the methyl donor being S-adenosyl-L-methionine.</text>
        <dbReference type="EC" id="3.4.23.43"/>
    </reaction>
</comment>
<keyword evidence="6 10" id="KW-1133">Transmembrane helix</keyword>
<proteinExistence type="inferred from homology"/>
<dbReference type="EC" id="3.4.23.43" evidence="9"/>
<dbReference type="RefSeq" id="WP_245805523.1">
    <property type="nucleotide sequence ID" value="NZ_FWZU01000003.1"/>
</dbReference>
<dbReference type="Gene3D" id="1.20.120.1220">
    <property type="match status" value="1"/>
</dbReference>
<evidence type="ECO:0000256" key="2">
    <source>
        <dbReference type="ARBA" id="ARBA00005801"/>
    </source>
</evidence>
<comment type="function">
    <text evidence="9">Plays an essential role in type IV pili and type II pseudopili formation by proteolytically removing the leader sequence from substrate proteins and subsequently monomethylating the alpha-amino group of the newly exposed N-terminal phenylalanine.</text>
</comment>
<protein>
    <recommendedName>
        <fullName evidence="9">Prepilin leader peptidase/N-methyltransferase</fullName>
        <ecNumber evidence="9">2.1.1.-</ecNumber>
        <ecNumber evidence="9">3.4.23.43</ecNumber>
    </recommendedName>
</protein>
<dbReference type="GO" id="GO:0006465">
    <property type="term" value="P:signal peptide processing"/>
    <property type="evidence" value="ECO:0007669"/>
    <property type="project" value="TreeGrafter"/>
</dbReference>
<evidence type="ECO:0000256" key="10">
    <source>
        <dbReference type="SAM" id="Phobius"/>
    </source>
</evidence>
<dbReference type="GO" id="GO:0032259">
    <property type="term" value="P:methylation"/>
    <property type="evidence" value="ECO:0007669"/>
    <property type="project" value="UniProtKB-KW"/>
</dbReference>
<keyword evidence="14" id="KW-1185">Reference proteome</keyword>
<evidence type="ECO:0000256" key="6">
    <source>
        <dbReference type="ARBA" id="ARBA00022989"/>
    </source>
</evidence>
<dbReference type="InterPro" id="IPR014032">
    <property type="entry name" value="Peptidase_A24A_bac"/>
</dbReference>
<name>A0A1X7DPR2_9BACT</name>
<keyword evidence="9" id="KW-0808">Transferase</keyword>
<reference evidence="14" key="1">
    <citation type="submission" date="2017-04" db="EMBL/GenBank/DDBJ databases">
        <authorList>
            <person name="Varghese N."/>
            <person name="Submissions S."/>
        </authorList>
    </citation>
    <scope>NUCLEOTIDE SEQUENCE [LARGE SCALE GENOMIC DNA]</scope>
    <source>
        <strain evidence="14">K3S</strain>
    </source>
</reference>
<evidence type="ECO:0000256" key="4">
    <source>
        <dbReference type="ARBA" id="ARBA00022519"/>
    </source>
</evidence>
<dbReference type="STRING" id="1519643.SAMN06295933_2175"/>
<evidence type="ECO:0000256" key="1">
    <source>
        <dbReference type="ARBA" id="ARBA00004429"/>
    </source>
</evidence>
<dbReference type="EMBL" id="FWZU01000003">
    <property type="protein sequence ID" value="SMF19411.1"/>
    <property type="molecule type" value="Genomic_DNA"/>
</dbReference>
<feature type="domain" description="Prepilin type IV endopeptidase peptidase" evidence="11">
    <location>
        <begin position="116"/>
        <end position="221"/>
    </location>
</feature>
<feature type="domain" description="Prepilin peptidase A24 N-terminal" evidence="12">
    <location>
        <begin position="21"/>
        <end position="104"/>
    </location>
</feature>
<dbReference type="AlphaFoldDB" id="A0A1X7DPR2"/>
<dbReference type="GO" id="GO:0005886">
    <property type="term" value="C:plasma membrane"/>
    <property type="evidence" value="ECO:0007669"/>
    <property type="project" value="UniProtKB-SubCell"/>
</dbReference>
<feature type="transmembrane region" description="Helical" evidence="10">
    <location>
        <begin position="15"/>
        <end position="38"/>
    </location>
</feature>
<evidence type="ECO:0000313" key="14">
    <source>
        <dbReference type="Proteomes" id="UP000192906"/>
    </source>
</evidence>
<keyword evidence="9" id="KW-0378">Hydrolase</keyword>
<dbReference type="InterPro" id="IPR000045">
    <property type="entry name" value="Prepilin_IV_endopep_pep"/>
</dbReference>
<dbReference type="PANTHER" id="PTHR30487:SF0">
    <property type="entry name" value="PREPILIN LEADER PEPTIDASE_N-METHYLTRANSFERASE-RELATED"/>
    <property type="match status" value="1"/>
</dbReference>
<keyword evidence="3" id="KW-1003">Cell membrane</keyword>
<dbReference type="Pfam" id="PF01478">
    <property type="entry name" value="Peptidase_A24"/>
    <property type="match status" value="1"/>
</dbReference>
<keyword evidence="9" id="KW-0489">Methyltransferase</keyword>
<keyword evidence="9" id="KW-0645">Protease</keyword>
<evidence type="ECO:0000256" key="8">
    <source>
        <dbReference type="RuleBase" id="RU003793"/>
    </source>
</evidence>
<feature type="transmembrane region" description="Helical" evidence="10">
    <location>
        <begin position="85"/>
        <end position="105"/>
    </location>
</feature>
<evidence type="ECO:0000259" key="12">
    <source>
        <dbReference type="Pfam" id="PF06750"/>
    </source>
</evidence>
<feature type="transmembrane region" description="Helical" evidence="10">
    <location>
        <begin position="241"/>
        <end position="263"/>
    </location>
</feature>
<dbReference type="InterPro" id="IPR010627">
    <property type="entry name" value="Prepilin_pept_A24_N"/>
</dbReference>
<dbReference type="PRINTS" id="PR00864">
    <property type="entry name" value="PREPILNPTASE"/>
</dbReference>
<dbReference type="GO" id="GO:0008168">
    <property type="term" value="F:methyltransferase activity"/>
    <property type="evidence" value="ECO:0007669"/>
    <property type="project" value="UniProtKB-KW"/>
</dbReference>
<comment type="subcellular location">
    <subcellularLocation>
        <location evidence="1">Cell inner membrane</location>
        <topology evidence="1">Multi-pass membrane protein</topology>
    </subcellularLocation>
    <subcellularLocation>
        <location evidence="9">Cell membrane</location>
        <topology evidence="9">Multi-pass membrane protein</topology>
    </subcellularLocation>
</comment>
<evidence type="ECO:0000256" key="9">
    <source>
        <dbReference type="RuleBase" id="RU003794"/>
    </source>
</evidence>
<evidence type="ECO:0000256" key="3">
    <source>
        <dbReference type="ARBA" id="ARBA00022475"/>
    </source>
</evidence>
<evidence type="ECO:0000256" key="7">
    <source>
        <dbReference type="ARBA" id="ARBA00023136"/>
    </source>
</evidence>
<organism evidence="13 14">
    <name type="scientific">Desulfovibrio gilichinskyi</name>
    <dbReference type="NCBI Taxonomy" id="1519643"/>
    <lineage>
        <taxon>Bacteria</taxon>
        <taxon>Pseudomonadati</taxon>
        <taxon>Thermodesulfobacteriota</taxon>
        <taxon>Desulfovibrionia</taxon>
        <taxon>Desulfovibrionales</taxon>
        <taxon>Desulfovibrionaceae</taxon>
        <taxon>Desulfovibrio</taxon>
    </lineage>
</organism>
<keyword evidence="7 10" id="KW-0472">Membrane</keyword>
<gene>
    <name evidence="13" type="ORF">SAMN06295933_2175</name>
</gene>
<dbReference type="Proteomes" id="UP000192906">
    <property type="component" value="Unassembled WGS sequence"/>
</dbReference>
<keyword evidence="4" id="KW-0997">Cell inner membrane</keyword>
<sequence length="266" mass="28752">MTSATINFINISPAAIASAALIGAVLGSFYACAVYRYIAGQTLTNPPRSMCPECGHMIAWYENIPLLSYFFLKGKCASCHKPISLMYPLIESVSVLWAVLLMIMYGPSPLWLMYMFFGGLLIVASFIDLKTFILPDIITIPGSIAAIPCAAMLTNIGWEGALIGAGLGGGLFWSLRLLYRGLRGIEGLGLGDVKIMFMIGALAGPQNIPLVITVAAFSGLLASAIMMMVDKKREYGSMIPFGPFLALGAMLSILYSDTFWIWYLQG</sequence>
<evidence type="ECO:0000256" key="5">
    <source>
        <dbReference type="ARBA" id="ARBA00022692"/>
    </source>
</evidence>
<keyword evidence="5 9" id="KW-0812">Transmembrane</keyword>
<feature type="transmembrane region" description="Helical" evidence="10">
    <location>
        <begin position="160"/>
        <end position="178"/>
    </location>
</feature>
<comment type="similarity">
    <text evidence="2 8">Belongs to the peptidase A24 family.</text>
</comment>
<accession>A0A1X7DPR2</accession>
<dbReference type="PANTHER" id="PTHR30487">
    <property type="entry name" value="TYPE 4 PREPILIN-LIKE PROTEINS LEADER PEPTIDE-PROCESSING ENZYME"/>
    <property type="match status" value="1"/>
</dbReference>
<feature type="transmembrane region" description="Helical" evidence="10">
    <location>
        <begin position="210"/>
        <end position="229"/>
    </location>
</feature>
<dbReference type="GO" id="GO:0004190">
    <property type="term" value="F:aspartic-type endopeptidase activity"/>
    <property type="evidence" value="ECO:0007669"/>
    <property type="project" value="UniProtKB-EC"/>
</dbReference>